<name>A0ABU0ERE2_9PSEU</name>
<feature type="signal peptide" evidence="1">
    <location>
        <begin position="1"/>
        <end position="33"/>
    </location>
</feature>
<keyword evidence="3" id="KW-1185">Reference proteome</keyword>
<comment type="caution">
    <text evidence="2">The sequence shown here is derived from an EMBL/GenBank/DDBJ whole genome shotgun (WGS) entry which is preliminary data.</text>
</comment>
<evidence type="ECO:0008006" key="4">
    <source>
        <dbReference type="Google" id="ProtNLM"/>
    </source>
</evidence>
<dbReference type="Pfam" id="PF01186">
    <property type="entry name" value="Lysyl_oxidase"/>
    <property type="match status" value="1"/>
</dbReference>
<dbReference type="EMBL" id="JAUSUT010000001">
    <property type="protein sequence ID" value="MDQ0377869.1"/>
    <property type="molecule type" value="Genomic_DNA"/>
</dbReference>
<gene>
    <name evidence="2" type="ORF">FB470_001863</name>
</gene>
<proteinExistence type="predicted"/>
<dbReference type="InterPro" id="IPR001695">
    <property type="entry name" value="Lysyl_oxidase"/>
</dbReference>
<protein>
    <recommendedName>
        <fullName evidence="4">Lysyl oxidase</fullName>
    </recommendedName>
</protein>
<evidence type="ECO:0000256" key="1">
    <source>
        <dbReference type="SAM" id="SignalP"/>
    </source>
</evidence>
<dbReference type="Proteomes" id="UP001229651">
    <property type="component" value="Unassembled WGS sequence"/>
</dbReference>
<sequence>MAGRPDGRTRVVRRLVPVLVAALLAQVPGVASAAEALLPDLGMARLTDVKLVTAAGQRQLRFSTTIVNVGRGPFELVASRSSARSSFVVSQRVVHADRSQVTTGVPAGLVYAGDGHNHWHVRDLESYQIVRLDDGSKVGTGMKGGFCFYDNDPYRRALPGAPRSSVYSRAGCGQEDSLTVSMGLSVGWGDRYAWTLPDQYIDVTGLPDGRYRLIATADAQGRFVESDRGNNTTWVDLVLTTRKSGATVRVIAYGPTA</sequence>
<organism evidence="2 3">
    <name type="scientific">Amycolatopsis thermophila</name>
    <dbReference type="NCBI Taxonomy" id="206084"/>
    <lineage>
        <taxon>Bacteria</taxon>
        <taxon>Bacillati</taxon>
        <taxon>Actinomycetota</taxon>
        <taxon>Actinomycetes</taxon>
        <taxon>Pseudonocardiales</taxon>
        <taxon>Pseudonocardiaceae</taxon>
        <taxon>Amycolatopsis</taxon>
    </lineage>
</organism>
<accession>A0ABU0ERE2</accession>
<reference evidence="2 3" key="1">
    <citation type="submission" date="2023-07" db="EMBL/GenBank/DDBJ databases">
        <title>Sequencing the genomes of 1000 actinobacteria strains.</title>
        <authorList>
            <person name="Klenk H.-P."/>
        </authorList>
    </citation>
    <scope>NUCLEOTIDE SEQUENCE [LARGE SCALE GENOMIC DNA]</scope>
    <source>
        <strain evidence="2 3">DSM 45805</strain>
    </source>
</reference>
<feature type="chain" id="PRO_5046588827" description="Lysyl oxidase" evidence="1">
    <location>
        <begin position="34"/>
        <end position="257"/>
    </location>
</feature>
<keyword evidence="1" id="KW-0732">Signal</keyword>
<dbReference type="RefSeq" id="WP_306990451.1">
    <property type="nucleotide sequence ID" value="NZ_JAUSUT010000001.1"/>
</dbReference>
<evidence type="ECO:0000313" key="3">
    <source>
        <dbReference type="Proteomes" id="UP001229651"/>
    </source>
</evidence>
<evidence type="ECO:0000313" key="2">
    <source>
        <dbReference type="EMBL" id="MDQ0377869.1"/>
    </source>
</evidence>